<dbReference type="PROSITE" id="PS51257">
    <property type="entry name" value="PROKAR_LIPOPROTEIN"/>
    <property type="match status" value="1"/>
</dbReference>
<feature type="chain" id="PRO_5040742717" evidence="1">
    <location>
        <begin position="33"/>
        <end position="263"/>
    </location>
</feature>
<keyword evidence="3" id="KW-1185">Reference proteome</keyword>
<dbReference type="PROSITE" id="PS51318">
    <property type="entry name" value="TAT"/>
    <property type="match status" value="1"/>
</dbReference>
<dbReference type="AlphaFoldDB" id="A0A9X1SSC7"/>
<comment type="caution">
    <text evidence="2">The sequence shown here is derived from an EMBL/GenBank/DDBJ whole genome shotgun (WGS) entry which is preliminary data.</text>
</comment>
<protein>
    <submittedName>
        <fullName evidence="2">Uncharacterized protein</fullName>
    </submittedName>
</protein>
<keyword evidence="1" id="KW-0732">Signal</keyword>
<dbReference type="Proteomes" id="UP001138997">
    <property type="component" value="Unassembled WGS sequence"/>
</dbReference>
<organism evidence="2 3">
    <name type="scientific">Kineosporia babensis</name>
    <dbReference type="NCBI Taxonomy" id="499548"/>
    <lineage>
        <taxon>Bacteria</taxon>
        <taxon>Bacillati</taxon>
        <taxon>Actinomycetota</taxon>
        <taxon>Actinomycetes</taxon>
        <taxon>Kineosporiales</taxon>
        <taxon>Kineosporiaceae</taxon>
        <taxon>Kineosporia</taxon>
    </lineage>
</organism>
<accession>A0A9X1SSC7</accession>
<name>A0A9X1SSC7_9ACTN</name>
<dbReference type="InterPro" id="IPR006311">
    <property type="entry name" value="TAT_signal"/>
</dbReference>
<evidence type="ECO:0000313" key="3">
    <source>
        <dbReference type="Proteomes" id="UP001138997"/>
    </source>
</evidence>
<evidence type="ECO:0000256" key="1">
    <source>
        <dbReference type="SAM" id="SignalP"/>
    </source>
</evidence>
<sequence length="263" mass="26801">MFSPRSIPPGRRRLLGATSAGAAALLALTACGQGEPSVQTVVDATAGPVLTDPAGSGGSTGGAAGCMVGGTDIPADAAVAEAGDLDGDGQTDQIWLAIKGDKRLLGVRTASGASFSTSFTADQVEKASATAVANRLDDETAIILLATGYSAVLYAVVDCEIVPSLNVQGNQYKFDLGINGMGTGVACLKDGDDLYLAGFNSTPDDIDNSDQVIRTRIDLGENGTKATNGQITDLGNLDYDSPKYKNAYGVSCGDAETVLEPER</sequence>
<evidence type="ECO:0000313" key="2">
    <source>
        <dbReference type="EMBL" id="MCD5310449.1"/>
    </source>
</evidence>
<proteinExistence type="predicted"/>
<dbReference type="EMBL" id="JAJOMB010000003">
    <property type="protein sequence ID" value="MCD5310449.1"/>
    <property type="molecule type" value="Genomic_DNA"/>
</dbReference>
<gene>
    <name evidence="2" type="ORF">LR394_06050</name>
</gene>
<dbReference type="RefSeq" id="WP_231439382.1">
    <property type="nucleotide sequence ID" value="NZ_JAJOMB010000003.1"/>
</dbReference>
<feature type="signal peptide" evidence="1">
    <location>
        <begin position="1"/>
        <end position="32"/>
    </location>
</feature>
<reference evidence="2" key="1">
    <citation type="submission" date="2021-11" db="EMBL/GenBank/DDBJ databases">
        <title>Streptomyces corallinus and Kineosporia corallina sp. nov., two new coral-derived marine actinobacteria.</title>
        <authorList>
            <person name="Buangrab K."/>
            <person name="Sutthacheep M."/>
            <person name="Yeemin T."/>
            <person name="Harunari E."/>
            <person name="Igarashi Y."/>
            <person name="Sripreechasak P."/>
            <person name="Kanchanasin P."/>
            <person name="Tanasupawat S."/>
            <person name="Phongsopitanun W."/>
        </authorList>
    </citation>
    <scope>NUCLEOTIDE SEQUENCE</scope>
    <source>
        <strain evidence="2">JCM 31032</strain>
    </source>
</reference>